<dbReference type="InterPro" id="IPR042188">
    <property type="entry name" value="MmgE/PrpD_sf_2"/>
</dbReference>
<dbReference type="GO" id="GO:0016829">
    <property type="term" value="F:lyase activity"/>
    <property type="evidence" value="ECO:0007669"/>
    <property type="project" value="InterPro"/>
</dbReference>
<comment type="caution">
    <text evidence="4">The sequence shown here is derived from an EMBL/GenBank/DDBJ whole genome shotgun (WGS) entry which is preliminary data.</text>
</comment>
<protein>
    <submittedName>
        <fullName evidence="4">Cis-aconitate decarboxylase</fullName>
    </submittedName>
</protein>
<dbReference type="AlphaFoldDB" id="A0A210QF94"/>
<evidence type="ECO:0000313" key="4">
    <source>
        <dbReference type="EMBL" id="OWF47416.1"/>
    </source>
</evidence>
<accession>A0A210QF94</accession>
<sequence length="510" mass="55864">MQNMTTFTRSVKVVSGKLLRKQSELSGPFPDAGRRYSRQVVQTREASLPAMNLTTWLADHISDFSIANISTVAQRRSKRMILDIIGVGMIGSKTEIADSYRQFGSTVEGFHSNHKASIWGTGGLKASMAMAAYLNGASCHAMDFDDTWHPATHPSGPVLPALMALSDVLPRSQQPSLEEVLVAFNIGIQVQGALLNCSTQARNIPHRLHPPAIVGVMGSAAACSRLLGHDPQKCRHALAIAASFAGAPMANAGTTTKPLHAGKSARFGLEAAILADKGIKGNDNILDMPSGFGAFYEDYNPKRLLDILTETDDVILHHQDIALKRFPCHLGMHWAIDAAMGTREQLVRDRGGLSVDYIKDIYIIAPGSKYINRPIPTTEHEARHSFQFTTCSALLDGEVTPETFHVNNIGRQPLLNLLQLVRVITPDNNAPSFDDMYVTVGVTTNDNATFESTCTEPYGHWRKPLSDNDVIKKFRNNTRFLSIESQNRLVSLVSKMSKNQAATEISQLLH</sequence>
<dbReference type="Pfam" id="PF03972">
    <property type="entry name" value="MmgE_PrpD_N"/>
    <property type="match status" value="1"/>
</dbReference>
<dbReference type="Gene3D" id="1.10.4100.10">
    <property type="entry name" value="2-methylcitrate dehydratase PrpD"/>
    <property type="match status" value="1"/>
</dbReference>
<dbReference type="Pfam" id="PF19305">
    <property type="entry name" value="MmgE_PrpD_C"/>
    <property type="match status" value="1"/>
</dbReference>
<dbReference type="PANTHER" id="PTHR16943">
    <property type="entry name" value="2-METHYLCITRATE DEHYDRATASE-RELATED"/>
    <property type="match status" value="1"/>
</dbReference>
<name>A0A210QF94_MIZYE</name>
<dbReference type="FunFam" id="1.10.4100.10:FF:000002">
    <property type="entry name" value="Aconitate decarboxylase 1"/>
    <property type="match status" value="1"/>
</dbReference>
<evidence type="ECO:0000259" key="2">
    <source>
        <dbReference type="Pfam" id="PF03972"/>
    </source>
</evidence>
<organism evidence="4 5">
    <name type="scientific">Mizuhopecten yessoensis</name>
    <name type="common">Japanese scallop</name>
    <name type="synonym">Patinopecten yessoensis</name>
    <dbReference type="NCBI Taxonomy" id="6573"/>
    <lineage>
        <taxon>Eukaryota</taxon>
        <taxon>Metazoa</taxon>
        <taxon>Spiralia</taxon>
        <taxon>Lophotrochozoa</taxon>
        <taxon>Mollusca</taxon>
        <taxon>Bivalvia</taxon>
        <taxon>Autobranchia</taxon>
        <taxon>Pteriomorphia</taxon>
        <taxon>Pectinida</taxon>
        <taxon>Pectinoidea</taxon>
        <taxon>Pectinidae</taxon>
        <taxon>Mizuhopecten</taxon>
    </lineage>
</organism>
<evidence type="ECO:0000313" key="5">
    <source>
        <dbReference type="Proteomes" id="UP000242188"/>
    </source>
</evidence>
<dbReference type="InterPro" id="IPR042183">
    <property type="entry name" value="MmgE/PrpD_sf_1"/>
</dbReference>
<dbReference type="Gene3D" id="3.30.1330.120">
    <property type="entry name" value="2-methylcitrate dehydratase PrpD"/>
    <property type="match status" value="1"/>
</dbReference>
<comment type="similarity">
    <text evidence="1">Belongs to the PrpD family.</text>
</comment>
<dbReference type="Proteomes" id="UP000242188">
    <property type="component" value="Unassembled WGS sequence"/>
</dbReference>
<dbReference type="PANTHER" id="PTHR16943:SF8">
    <property type="entry name" value="2-METHYLCITRATE DEHYDRATASE"/>
    <property type="match status" value="1"/>
</dbReference>
<dbReference type="EMBL" id="NEDP02003918">
    <property type="protein sequence ID" value="OWF47416.1"/>
    <property type="molecule type" value="Genomic_DNA"/>
</dbReference>
<dbReference type="STRING" id="6573.A0A210QF94"/>
<dbReference type="OrthoDB" id="10267976at2759"/>
<evidence type="ECO:0000256" key="1">
    <source>
        <dbReference type="ARBA" id="ARBA00006174"/>
    </source>
</evidence>
<gene>
    <name evidence="4" type="ORF">KP79_PYT08198</name>
</gene>
<dbReference type="InterPro" id="IPR045336">
    <property type="entry name" value="MmgE_PrpD_N"/>
</dbReference>
<feature type="domain" description="MmgE/PrpD N-terminal" evidence="2">
    <location>
        <begin position="57"/>
        <end position="301"/>
    </location>
</feature>
<evidence type="ECO:0000259" key="3">
    <source>
        <dbReference type="Pfam" id="PF19305"/>
    </source>
</evidence>
<dbReference type="InterPro" id="IPR036148">
    <property type="entry name" value="MmgE/PrpD_sf"/>
</dbReference>
<reference evidence="4 5" key="1">
    <citation type="journal article" date="2017" name="Nat. Ecol. Evol.">
        <title>Scallop genome provides insights into evolution of bilaterian karyotype and development.</title>
        <authorList>
            <person name="Wang S."/>
            <person name="Zhang J."/>
            <person name="Jiao W."/>
            <person name="Li J."/>
            <person name="Xun X."/>
            <person name="Sun Y."/>
            <person name="Guo X."/>
            <person name="Huan P."/>
            <person name="Dong B."/>
            <person name="Zhang L."/>
            <person name="Hu X."/>
            <person name="Sun X."/>
            <person name="Wang J."/>
            <person name="Zhao C."/>
            <person name="Wang Y."/>
            <person name="Wang D."/>
            <person name="Huang X."/>
            <person name="Wang R."/>
            <person name="Lv J."/>
            <person name="Li Y."/>
            <person name="Zhang Z."/>
            <person name="Liu B."/>
            <person name="Lu W."/>
            <person name="Hui Y."/>
            <person name="Liang J."/>
            <person name="Zhou Z."/>
            <person name="Hou R."/>
            <person name="Li X."/>
            <person name="Liu Y."/>
            <person name="Li H."/>
            <person name="Ning X."/>
            <person name="Lin Y."/>
            <person name="Zhao L."/>
            <person name="Xing Q."/>
            <person name="Dou J."/>
            <person name="Li Y."/>
            <person name="Mao J."/>
            <person name="Guo H."/>
            <person name="Dou H."/>
            <person name="Li T."/>
            <person name="Mu C."/>
            <person name="Jiang W."/>
            <person name="Fu Q."/>
            <person name="Fu X."/>
            <person name="Miao Y."/>
            <person name="Liu J."/>
            <person name="Yu Q."/>
            <person name="Li R."/>
            <person name="Liao H."/>
            <person name="Li X."/>
            <person name="Kong Y."/>
            <person name="Jiang Z."/>
            <person name="Chourrout D."/>
            <person name="Li R."/>
            <person name="Bao Z."/>
        </authorList>
    </citation>
    <scope>NUCLEOTIDE SEQUENCE [LARGE SCALE GENOMIC DNA]</scope>
    <source>
        <strain evidence="4 5">PY_sf001</strain>
    </source>
</reference>
<keyword evidence="5" id="KW-1185">Reference proteome</keyword>
<feature type="domain" description="MmgE/PrpD C-terminal" evidence="3">
    <location>
        <begin position="326"/>
        <end position="490"/>
    </location>
</feature>
<dbReference type="SUPFAM" id="SSF103378">
    <property type="entry name" value="2-methylcitrate dehydratase PrpD"/>
    <property type="match status" value="1"/>
</dbReference>
<dbReference type="InterPro" id="IPR005656">
    <property type="entry name" value="MmgE_PrpD"/>
</dbReference>
<dbReference type="InterPro" id="IPR045337">
    <property type="entry name" value="MmgE_PrpD_C"/>
</dbReference>
<proteinExistence type="inferred from homology"/>